<gene>
    <name evidence="3" type="ORF">chiPu_0027175</name>
</gene>
<accession>A0A401TK49</accession>
<organism evidence="3 4">
    <name type="scientific">Chiloscyllium punctatum</name>
    <name type="common">Brownbanded bambooshark</name>
    <name type="synonym">Hemiscyllium punctatum</name>
    <dbReference type="NCBI Taxonomy" id="137246"/>
    <lineage>
        <taxon>Eukaryota</taxon>
        <taxon>Metazoa</taxon>
        <taxon>Chordata</taxon>
        <taxon>Craniata</taxon>
        <taxon>Vertebrata</taxon>
        <taxon>Chondrichthyes</taxon>
        <taxon>Elasmobranchii</taxon>
        <taxon>Galeomorphii</taxon>
        <taxon>Galeoidea</taxon>
        <taxon>Orectolobiformes</taxon>
        <taxon>Hemiscylliidae</taxon>
        <taxon>Chiloscyllium</taxon>
    </lineage>
</organism>
<protein>
    <submittedName>
        <fullName evidence="3">Uncharacterized protein</fullName>
    </submittedName>
</protein>
<evidence type="ECO:0000256" key="2">
    <source>
        <dbReference type="SAM" id="MobiDB-lite"/>
    </source>
</evidence>
<evidence type="ECO:0000313" key="4">
    <source>
        <dbReference type="Proteomes" id="UP000287033"/>
    </source>
</evidence>
<evidence type="ECO:0000256" key="1">
    <source>
        <dbReference type="ARBA" id="ARBA00022803"/>
    </source>
</evidence>
<dbReference type="Proteomes" id="UP000287033">
    <property type="component" value="Unassembled WGS sequence"/>
</dbReference>
<evidence type="ECO:0000313" key="3">
    <source>
        <dbReference type="EMBL" id="GCC42996.1"/>
    </source>
</evidence>
<feature type="region of interest" description="Disordered" evidence="2">
    <location>
        <begin position="37"/>
        <end position="81"/>
    </location>
</feature>
<keyword evidence="1" id="KW-0802">TPR repeat</keyword>
<sequence>MSVANKSVELQLQVRHQTEELQDFMRELDGWEKDIKKKDDELRRQSGQAPALDPVGNRGVDSPAPPSMIPPPDPSLLDPTP</sequence>
<dbReference type="GO" id="GO:0101031">
    <property type="term" value="C:protein folding chaperone complex"/>
    <property type="evidence" value="ECO:0007669"/>
    <property type="project" value="TreeGrafter"/>
</dbReference>
<feature type="compositionally biased region" description="Pro residues" evidence="2">
    <location>
        <begin position="63"/>
        <end position="81"/>
    </location>
</feature>
<comment type="caution">
    <text evidence="3">The sequence shown here is derived from an EMBL/GenBank/DDBJ whole genome shotgun (WGS) entry which is preliminary data.</text>
</comment>
<dbReference type="OrthoDB" id="629492at2759"/>
<keyword evidence="4" id="KW-1185">Reference proteome</keyword>
<name>A0A401TK49_CHIPU</name>
<reference evidence="3 4" key="1">
    <citation type="journal article" date="2018" name="Nat. Ecol. Evol.">
        <title>Shark genomes provide insights into elasmobranch evolution and the origin of vertebrates.</title>
        <authorList>
            <person name="Hara Y"/>
            <person name="Yamaguchi K"/>
            <person name="Onimaru K"/>
            <person name="Kadota M"/>
            <person name="Koyanagi M"/>
            <person name="Keeley SD"/>
            <person name="Tatsumi K"/>
            <person name="Tanaka K"/>
            <person name="Motone F"/>
            <person name="Kageyama Y"/>
            <person name="Nozu R"/>
            <person name="Adachi N"/>
            <person name="Nishimura O"/>
            <person name="Nakagawa R"/>
            <person name="Tanegashima C"/>
            <person name="Kiyatake I"/>
            <person name="Matsumoto R"/>
            <person name="Murakumo K"/>
            <person name="Nishida K"/>
            <person name="Terakita A"/>
            <person name="Kuratani S"/>
            <person name="Sato K"/>
            <person name="Hyodo S Kuraku.S."/>
        </authorList>
    </citation>
    <scope>NUCLEOTIDE SEQUENCE [LARGE SCALE GENOMIC DNA]</scope>
</reference>
<dbReference type="PANTHER" id="PTHR46423">
    <property type="entry name" value="RNA POLYMERASE II-ASSOCIATED PROTEIN 3"/>
    <property type="match status" value="1"/>
</dbReference>
<dbReference type="AlphaFoldDB" id="A0A401TK49"/>
<dbReference type="InterPro" id="IPR051966">
    <property type="entry name" value="RPAP3"/>
</dbReference>
<dbReference type="PANTHER" id="PTHR46423:SF1">
    <property type="entry name" value="RNA POLYMERASE II-ASSOCIATED PROTEIN 3"/>
    <property type="match status" value="1"/>
</dbReference>
<dbReference type="STRING" id="137246.A0A401TK49"/>
<proteinExistence type="predicted"/>
<dbReference type="EMBL" id="BEZZ01096742">
    <property type="protein sequence ID" value="GCC42996.1"/>
    <property type="molecule type" value="Genomic_DNA"/>
</dbReference>